<sequence length="647" mass="74581">MKTAVLRLLYCPKHPYGAARSMSWIETATLNYLRRHKWRRKIIEVVSMAGKGSSRRKSADGTSGKREKRGRPLHSHQMISQEGSFGSHWKDEIKANWDPFWIEVNEEFESELRKDTRLKDLSNQMFYVWEGNHRTVAWIAAIREKFSTCKEKHCRVLCTIIDPTKVPEIALLSSLQWMNFMNTHALVACHLRDEIVNMTHICAADHEVYLKGLSMQDQALIAEVRRKYSKGAKPWYPLTRRYLARLVYDVRMSKEKDKRLHQSRHSLLEKEFKKREKQIQQDLTTKFSDKIGKLLNIVDPNLGTDWLAKVMGLKWGIESWATLEKLNLIALADAPIPSKITWLGLLEAYKVNRAAYGLKKGDHAFRTWLRREGFLSRAYERTLQLSSHFFELPGVAALPHDCTLAAYFEEVKFEARPYLFPQEVSLEAKTKDAQKKALKKEIDYLRMAAQRLAYRFLSFLVSKKLLLSLPFSISAQVVPPRGFATVILPQQDVNVGVTASHASQKGKEHVDDTTTTEEIVRDETTPGFDIVRRTLSFIYPLHSPSLASFAALETRCMAIHGWLLIMVSMAGDAIGWVERFCQASQMVVHRRIVVIHHDAYDYMESFGGHIERARVHESVPRRNIFIDDECEFLVIVAINDLTILVVR</sequence>
<reference evidence="2" key="1">
    <citation type="submission" date="2021-01" db="EMBL/GenBank/DDBJ databases">
        <title>Adiantum capillus-veneris genome.</title>
        <authorList>
            <person name="Fang Y."/>
            <person name="Liao Q."/>
        </authorList>
    </citation>
    <scope>NUCLEOTIDE SEQUENCE</scope>
    <source>
        <strain evidence="2">H3</strain>
        <tissue evidence="2">Leaf</tissue>
    </source>
</reference>
<name>A0A9D4UCF2_ADICA</name>
<protein>
    <submittedName>
        <fullName evidence="2">Uncharacterized protein</fullName>
    </submittedName>
</protein>
<feature type="region of interest" description="Disordered" evidence="1">
    <location>
        <begin position="49"/>
        <end position="77"/>
    </location>
</feature>
<dbReference type="AlphaFoldDB" id="A0A9D4UCF2"/>
<dbReference type="Proteomes" id="UP000886520">
    <property type="component" value="Chromosome 19"/>
</dbReference>
<evidence type="ECO:0000313" key="3">
    <source>
        <dbReference type="Proteomes" id="UP000886520"/>
    </source>
</evidence>
<dbReference type="EMBL" id="JABFUD020000019">
    <property type="protein sequence ID" value="KAI5064953.1"/>
    <property type="molecule type" value="Genomic_DNA"/>
</dbReference>
<keyword evidence="3" id="KW-1185">Reference proteome</keyword>
<evidence type="ECO:0000313" key="2">
    <source>
        <dbReference type="EMBL" id="KAI5064953.1"/>
    </source>
</evidence>
<comment type="caution">
    <text evidence="2">The sequence shown here is derived from an EMBL/GenBank/DDBJ whole genome shotgun (WGS) entry which is preliminary data.</text>
</comment>
<gene>
    <name evidence="2" type="ORF">GOP47_0019648</name>
</gene>
<accession>A0A9D4UCF2</accession>
<organism evidence="2 3">
    <name type="scientific">Adiantum capillus-veneris</name>
    <name type="common">Maidenhair fern</name>
    <dbReference type="NCBI Taxonomy" id="13818"/>
    <lineage>
        <taxon>Eukaryota</taxon>
        <taxon>Viridiplantae</taxon>
        <taxon>Streptophyta</taxon>
        <taxon>Embryophyta</taxon>
        <taxon>Tracheophyta</taxon>
        <taxon>Polypodiopsida</taxon>
        <taxon>Polypodiidae</taxon>
        <taxon>Polypodiales</taxon>
        <taxon>Pteridineae</taxon>
        <taxon>Pteridaceae</taxon>
        <taxon>Vittarioideae</taxon>
        <taxon>Adiantum</taxon>
    </lineage>
</organism>
<evidence type="ECO:0000256" key="1">
    <source>
        <dbReference type="SAM" id="MobiDB-lite"/>
    </source>
</evidence>
<proteinExistence type="predicted"/>